<dbReference type="InterPro" id="IPR001841">
    <property type="entry name" value="Znf_RING"/>
</dbReference>
<dbReference type="AlphaFoldDB" id="B6JVU3"/>
<dbReference type="GO" id="GO:0008270">
    <property type="term" value="F:zinc ion binding"/>
    <property type="evidence" value="ECO:0007669"/>
    <property type="project" value="UniProtKB-KW"/>
</dbReference>
<keyword evidence="5" id="KW-0175">Coiled coil</keyword>
<sequence>MRYFLRIFCEHPIACELFHTSKDEIKTIDPWSLNKTDFRYGTLKMYNMDFPNVRASKCTETSLGHGIVHLYRDSSEMSAEFDVPGLVVAILAIPSYMSPSDILGFLGSDVCETTSHIRLLQTSAQNRLLALLKFRSKEDAVRFREEFNGKQFSQLEPETCHVIYVDAVEVIEQKTTSDENRVVSKKPVAPPTPSLSELPTCVVCLERMDSSITGLLTIACQHTFHCPCLRKWGNSSCPVCRYTQKPNHKEHTSSCNACGCRDNLWMCLICGNIGCGRYHDAHAKQHFVESSHCYAMELESQRVWDYIGDNYVHRLLQSDTDGKLVELSTKATEENEENIGSSSRQKEMKKMSLEYTHILTSQLESQREYYEARLKSLADKYTDLQNKSTKQEEIAQGKQTNQLQEQLAKADSAISKRDSKLKKLTEENTELRHELETEKVMSENLFLKVKILEENLEERNGKISALEDQMTDLSEQLRDVMFTLSASQTLSNEEEDVKNGTIVIPSSPSKDKKKKNRRSRRS</sequence>
<feature type="domain" description="RING-type" evidence="7">
    <location>
        <begin position="201"/>
        <end position="241"/>
    </location>
</feature>
<dbReference type="GO" id="GO:0045471">
    <property type="term" value="P:response to ethanol"/>
    <property type="evidence" value="ECO:0007669"/>
    <property type="project" value="EnsemblFungi"/>
</dbReference>
<feature type="compositionally biased region" description="Basic residues" evidence="6">
    <location>
        <begin position="511"/>
        <end position="522"/>
    </location>
</feature>
<keyword evidence="1" id="KW-0479">Metal-binding</keyword>
<dbReference type="GeneID" id="7048008"/>
<dbReference type="RefSeq" id="XP_002171787.1">
    <property type="nucleotide sequence ID" value="XM_002171751.1"/>
</dbReference>
<evidence type="ECO:0000256" key="4">
    <source>
        <dbReference type="PROSITE-ProRule" id="PRU00502"/>
    </source>
</evidence>
<dbReference type="GO" id="GO:0016567">
    <property type="term" value="P:protein ubiquitination"/>
    <property type="evidence" value="ECO:0000318"/>
    <property type="project" value="GO_Central"/>
</dbReference>
<dbReference type="EMBL" id="KE651166">
    <property type="protein sequence ID" value="EEB05494.1"/>
    <property type="molecule type" value="Genomic_DNA"/>
</dbReference>
<dbReference type="PROSITE" id="PS50089">
    <property type="entry name" value="ZF_RING_2"/>
    <property type="match status" value="1"/>
</dbReference>
<dbReference type="SMART" id="SM00184">
    <property type="entry name" value="RING"/>
    <property type="match status" value="1"/>
</dbReference>
<dbReference type="GO" id="GO:0061630">
    <property type="term" value="F:ubiquitin protein ligase activity"/>
    <property type="evidence" value="ECO:0000318"/>
    <property type="project" value="GO_Central"/>
</dbReference>
<keyword evidence="9" id="KW-0436">Ligase</keyword>
<dbReference type="VEuPathDB" id="FungiDB:SJAG_00509"/>
<accession>B6JVU3</accession>
<protein>
    <submittedName>
        <fullName evidence="9">Ubiquitin-protein ligase E3</fullName>
    </submittedName>
</protein>
<evidence type="ECO:0000259" key="8">
    <source>
        <dbReference type="PROSITE" id="PS50271"/>
    </source>
</evidence>
<reference evidence="9 10" key="1">
    <citation type="journal article" date="2011" name="Science">
        <title>Comparative functional genomics of the fission yeasts.</title>
        <authorList>
            <person name="Rhind N."/>
            <person name="Chen Z."/>
            <person name="Yassour M."/>
            <person name="Thompson D.A."/>
            <person name="Haas B.J."/>
            <person name="Habib N."/>
            <person name="Wapinski I."/>
            <person name="Roy S."/>
            <person name="Lin M.F."/>
            <person name="Heiman D.I."/>
            <person name="Young S.K."/>
            <person name="Furuya K."/>
            <person name="Guo Y."/>
            <person name="Pidoux A."/>
            <person name="Chen H.M."/>
            <person name="Robbertse B."/>
            <person name="Goldberg J.M."/>
            <person name="Aoki K."/>
            <person name="Bayne E.H."/>
            <person name="Berlin A.M."/>
            <person name="Desjardins C.A."/>
            <person name="Dobbs E."/>
            <person name="Dukaj L."/>
            <person name="Fan L."/>
            <person name="FitzGerald M.G."/>
            <person name="French C."/>
            <person name="Gujja S."/>
            <person name="Hansen K."/>
            <person name="Keifenheim D."/>
            <person name="Levin J.Z."/>
            <person name="Mosher R.A."/>
            <person name="Mueller C.A."/>
            <person name="Pfiffner J."/>
            <person name="Priest M."/>
            <person name="Russ C."/>
            <person name="Smialowska A."/>
            <person name="Swoboda P."/>
            <person name="Sykes S.M."/>
            <person name="Vaughn M."/>
            <person name="Vengrova S."/>
            <person name="Yoder R."/>
            <person name="Zeng Q."/>
            <person name="Allshire R."/>
            <person name="Baulcombe D."/>
            <person name="Birren B.W."/>
            <person name="Brown W."/>
            <person name="Ekwall K."/>
            <person name="Kellis M."/>
            <person name="Leatherwood J."/>
            <person name="Levin H."/>
            <person name="Margalit H."/>
            <person name="Martienssen R."/>
            <person name="Nieduszynski C.A."/>
            <person name="Spatafora J.W."/>
            <person name="Friedman N."/>
            <person name="Dalgaard J.Z."/>
            <person name="Baumann P."/>
            <person name="Niki H."/>
            <person name="Regev A."/>
            <person name="Nusbaum C."/>
        </authorList>
    </citation>
    <scope>NUCLEOTIDE SEQUENCE [LARGE SCALE GENOMIC DNA]</scope>
    <source>
        <strain evidence="10">yFS275 / FY16936</strain>
    </source>
</reference>
<feature type="region of interest" description="Disordered" evidence="6">
    <location>
        <begin position="488"/>
        <end position="522"/>
    </location>
</feature>
<feature type="domain" description="UBP-type" evidence="8">
    <location>
        <begin position="235"/>
        <end position="331"/>
    </location>
</feature>
<dbReference type="STRING" id="402676.B6JVU3"/>
<dbReference type="Pfam" id="PF13639">
    <property type="entry name" value="zf-RING_2"/>
    <property type="match status" value="1"/>
</dbReference>
<dbReference type="Pfam" id="PF02148">
    <property type="entry name" value="zf-UBP"/>
    <property type="match status" value="1"/>
</dbReference>
<evidence type="ECO:0000256" key="5">
    <source>
        <dbReference type="SAM" id="Coils"/>
    </source>
</evidence>
<dbReference type="InterPro" id="IPR011422">
    <property type="entry name" value="BRAP2/ETP1_RRM"/>
</dbReference>
<evidence type="ECO:0000313" key="9">
    <source>
        <dbReference type="EMBL" id="EEB05494.1"/>
    </source>
</evidence>
<dbReference type="HOGENOM" id="CLU_009969_3_0_1"/>
<keyword evidence="10" id="KW-1185">Reference proteome</keyword>
<evidence type="ECO:0000259" key="7">
    <source>
        <dbReference type="PROSITE" id="PS50089"/>
    </source>
</evidence>
<dbReference type="Gene3D" id="3.30.40.10">
    <property type="entry name" value="Zinc/RING finger domain, C3HC4 (zinc finger)"/>
    <property type="match status" value="2"/>
</dbReference>
<dbReference type="eggNOG" id="KOG0804">
    <property type="taxonomic scope" value="Eukaryota"/>
</dbReference>
<dbReference type="OMA" id="RFNSIEP"/>
<keyword evidence="3" id="KW-0862">Zinc</keyword>
<dbReference type="GO" id="GO:0043130">
    <property type="term" value="F:ubiquitin binding"/>
    <property type="evidence" value="ECO:0007669"/>
    <property type="project" value="EnsemblFungi"/>
</dbReference>
<dbReference type="GO" id="GO:0005737">
    <property type="term" value="C:cytoplasm"/>
    <property type="evidence" value="ECO:0000318"/>
    <property type="project" value="GO_Central"/>
</dbReference>
<proteinExistence type="predicted"/>
<dbReference type="SUPFAM" id="SSF57850">
    <property type="entry name" value="RING/U-box"/>
    <property type="match status" value="2"/>
</dbReference>
<evidence type="ECO:0000256" key="3">
    <source>
        <dbReference type="ARBA" id="ARBA00022833"/>
    </source>
</evidence>
<dbReference type="PANTHER" id="PTHR24007">
    <property type="entry name" value="BRCA1-ASSOCIATED PROTEIN"/>
    <property type="match status" value="1"/>
</dbReference>
<dbReference type="OrthoDB" id="273556at2759"/>
<evidence type="ECO:0000256" key="2">
    <source>
        <dbReference type="ARBA" id="ARBA00022771"/>
    </source>
</evidence>
<organism evidence="9 10">
    <name type="scientific">Schizosaccharomyces japonicus (strain yFS275 / FY16936)</name>
    <name type="common">Fission yeast</name>
    <dbReference type="NCBI Taxonomy" id="402676"/>
    <lineage>
        <taxon>Eukaryota</taxon>
        <taxon>Fungi</taxon>
        <taxon>Dikarya</taxon>
        <taxon>Ascomycota</taxon>
        <taxon>Taphrinomycotina</taxon>
        <taxon>Schizosaccharomycetes</taxon>
        <taxon>Schizosaccharomycetales</taxon>
        <taxon>Schizosaccharomycetaceae</taxon>
        <taxon>Schizosaccharomyces</taxon>
    </lineage>
</organism>
<dbReference type="Proteomes" id="UP000001744">
    <property type="component" value="Unassembled WGS sequence"/>
</dbReference>
<dbReference type="InterPro" id="IPR013083">
    <property type="entry name" value="Znf_RING/FYVE/PHD"/>
</dbReference>
<dbReference type="CDD" id="cd16457">
    <property type="entry name" value="RING-H2_BRAP2"/>
    <property type="match status" value="1"/>
</dbReference>
<keyword evidence="2 4" id="KW-0863">Zinc-finger</keyword>
<dbReference type="GO" id="GO:0016874">
    <property type="term" value="F:ligase activity"/>
    <property type="evidence" value="ECO:0007669"/>
    <property type="project" value="UniProtKB-KW"/>
</dbReference>
<dbReference type="GO" id="GO:0008139">
    <property type="term" value="F:nuclear localization sequence binding"/>
    <property type="evidence" value="ECO:0007669"/>
    <property type="project" value="EnsemblFungi"/>
</dbReference>
<dbReference type="SMART" id="SM00290">
    <property type="entry name" value="ZnF_UBP"/>
    <property type="match status" value="1"/>
</dbReference>
<dbReference type="JaponicusDB" id="SJAG_00509"/>
<dbReference type="CDD" id="cd12717">
    <property type="entry name" value="RRM_ETP1"/>
    <property type="match status" value="1"/>
</dbReference>
<dbReference type="Pfam" id="PF07576">
    <property type="entry name" value="BRAP2"/>
    <property type="match status" value="1"/>
</dbReference>
<evidence type="ECO:0000256" key="1">
    <source>
        <dbReference type="ARBA" id="ARBA00022723"/>
    </source>
</evidence>
<dbReference type="PANTHER" id="PTHR24007:SF7">
    <property type="entry name" value="BRCA1-ASSOCIATED PROTEIN"/>
    <property type="match status" value="1"/>
</dbReference>
<dbReference type="InterPro" id="IPR047243">
    <property type="entry name" value="RING-H2_BRAP2"/>
</dbReference>
<dbReference type="InterPro" id="IPR001607">
    <property type="entry name" value="Znf_UBP"/>
</dbReference>
<feature type="coiled-coil region" evidence="5">
    <location>
        <begin position="414"/>
        <end position="476"/>
    </location>
</feature>
<name>B6JVU3_SCHJY</name>
<evidence type="ECO:0000313" key="10">
    <source>
        <dbReference type="Proteomes" id="UP000001744"/>
    </source>
</evidence>
<dbReference type="InterPro" id="IPR034931">
    <property type="entry name" value="ETP1_RRM"/>
</dbReference>
<gene>
    <name evidence="9" type="ORF">SJAG_00509</name>
</gene>
<dbReference type="GO" id="GO:0007265">
    <property type="term" value="P:Ras protein signal transduction"/>
    <property type="evidence" value="ECO:0000318"/>
    <property type="project" value="GO_Central"/>
</dbReference>
<evidence type="ECO:0000256" key="6">
    <source>
        <dbReference type="SAM" id="MobiDB-lite"/>
    </source>
</evidence>
<dbReference type="PROSITE" id="PS50271">
    <property type="entry name" value="ZF_UBP"/>
    <property type="match status" value="1"/>
</dbReference>